<keyword evidence="3 6" id="KW-0378">Hydrolase</keyword>
<dbReference type="InterPro" id="IPR022398">
    <property type="entry name" value="Peptidase_S8_His-AS"/>
</dbReference>
<dbReference type="PROSITE" id="PS00137">
    <property type="entry name" value="SUBTILASE_HIS"/>
    <property type="match status" value="1"/>
</dbReference>
<evidence type="ECO:0000256" key="5">
    <source>
        <dbReference type="PIRSR" id="PIRSR615500-1"/>
    </source>
</evidence>
<keyword evidence="4 6" id="KW-0720">Serine protease</keyword>
<feature type="chain" id="PRO_5011506494" evidence="8">
    <location>
        <begin position="22"/>
        <end position="1040"/>
    </location>
</feature>
<feature type="domain" description="Peptidase S8/S53" evidence="9">
    <location>
        <begin position="188"/>
        <end position="449"/>
    </location>
</feature>
<dbReference type="PRINTS" id="PR00723">
    <property type="entry name" value="SUBTILISIN"/>
</dbReference>
<evidence type="ECO:0000256" key="1">
    <source>
        <dbReference type="ARBA" id="ARBA00011073"/>
    </source>
</evidence>
<dbReference type="STRING" id="200378.SAMN05216553_103253"/>
<evidence type="ECO:0000256" key="3">
    <source>
        <dbReference type="ARBA" id="ARBA00022801"/>
    </source>
</evidence>
<evidence type="ECO:0000313" key="11">
    <source>
        <dbReference type="Proteomes" id="UP000199623"/>
    </source>
</evidence>
<dbReference type="AlphaFoldDB" id="A0A1G7NXQ6"/>
<protein>
    <submittedName>
        <fullName evidence="10">Serine protease, subtilisin family</fullName>
    </submittedName>
</protein>
<dbReference type="PANTHER" id="PTHR43806:SF11">
    <property type="entry name" value="CEREVISIN-RELATED"/>
    <property type="match status" value="1"/>
</dbReference>
<keyword evidence="8" id="KW-0732">Signal</keyword>
<dbReference type="InterPro" id="IPR050131">
    <property type="entry name" value="Peptidase_S8_subtilisin-like"/>
</dbReference>
<proteinExistence type="inferred from homology"/>
<comment type="similarity">
    <text evidence="1 6 7">Belongs to the peptidase S8 family.</text>
</comment>
<sequence length="1040" mass="108456">MRLLGVVVLAGALLTAGQAQAAPPGPAPTGVVTLITGDRVLTGQRAVTPAPGRENVLFTTYTAQGHEYVVPADAMPLIAAGKLDERLFDVTELATYDGALPVIATYPEGTARTLSAGRQLPSINAVAFDAAKTPLAGMFTSEMSSNAMSAFDTSGIKKIWLDGRVRANLDVSVPQINAPAAYEEGFTGKGTTVAVLDTGVDNAHPDLADREIGERNFTASPDNIDRYGHGTHVASIIAGTGAKSGGRYRGVAPDARILDVKVLNDTGGGFESEIIAGMEWAVEQGAQVVNMSLGGTDSPEVEPMEEAVNRLTAEKGTLFVIAAGNEGPAGATIGTPGSADAALTVGAVDSADDIADFSSRGPTAAGTLKPDLTAPGDGIVAALHTAGTAGPPAADGYVSFSGTSMAAPHVAGAAALLREQHPELPGTELKARLVGNTTPNPALTPFDQGTGRVDLAKVITQDITATPTNITFGSHPWPHTGKPALTQEITYSNAGSETVTLDLTAETNGSVFSVSPARLTVPAGGSATATVSADIAQQPDGGVVGGAIVANGLRTAVVVDLERESHEITITYRDRSGAKPLFGSSFLINADTGERFWPDVTTGAVRVFKGRYMLSGSTYTQAGNDSYSDVINYPNLTVTSPATIELDARVAKPVQVTLPVEARLSVMQTGFERTVGDTSYVVSNFTVSERTDNLGVASIGPGSPEVLGQTSTYWTSGSDFYGLAWYTKGAAPKGVTKKVSYRDLAKVRVDMPSLQPDDYATVSHVSSPAGKADWGWGWGSLDRLQAGPRTEYYGGEGGDWSRQVSLIEATGGVISLATPPKHYRIGVTYVEPFNRAVFGPALPPTRGVPHAFRNRNSIGVNLPLHGDSAGNAGYSPALEGTTTLYRDDRKIADSGEAGKLTADVPRGPGKYRLETTSLRHQRLSSTVSAVWTFDSDTTAGQTALPLSVVRFTPKLDDGGYARAGKVLHVPVSTQSQSGSVKVTSVEVSYDGGTTWRGTQLRHNHLLLTHPKNAKSVSLRAKASGSGQTVEMTIIDAYLLR</sequence>
<feature type="active site" description="Charge relay system" evidence="5 6">
    <location>
        <position position="197"/>
    </location>
</feature>
<evidence type="ECO:0000313" key="10">
    <source>
        <dbReference type="EMBL" id="SDF78149.1"/>
    </source>
</evidence>
<dbReference type="InterPro" id="IPR013783">
    <property type="entry name" value="Ig-like_fold"/>
</dbReference>
<keyword evidence="11" id="KW-1185">Reference proteome</keyword>
<dbReference type="SUPFAM" id="SSF52743">
    <property type="entry name" value="Subtilisin-like"/>
    <property type="match status" value="1"/>
</dbReference>
<evidence type="ECO:0000256" key="7">
    <source>
        <dbReference type="RuleBase" id="RU003355"/>
    </source>
</evidence>
<evidence type="ECO:0000256" key="2">
    <source>
        <dbReference type="ARBA" id="ARBA00022670"/>
    </source>
</evidence>
<evidence type="ECO:0000259" key="9">
    <source>
        <dbReference type="Pfam" id="PF00082"/>
    </source>
</evidence>
<evidence type="ECO:0000256" key="4">
    <source>
        <dbReference type="ARBA" id="ARBA00022825"/>
    </source>
</evidence>
<dbReference type="InterPro" id="IPR036852">
    <property type="entry name" value="Peptidase_S8/S53_dom_sf"/>
</dbReference>
<accession>A0A1G7NXQ6</accession>
<dbReference type="PROSITE" id="PS00136">
    <property type="entry name" value="SUBTILASE_ASP"/>
    <property type="match status" value="1"/>
</dbReference>
<feature type="active site" description="Charge relay system" evidence="5 6">
    <location>
        <position position="229"/>
    </location>
</feature>
<dbReference type="PROSITE" id="PS00138">
    <property type="entry name" value="SUBTILASE_SER"/>
    <property type="match status" value="1"/>
</dbReference>
<dbReference type="CDD" id="cd07487">
    <property type="entry name" value="Peptidases_S8_1"/>
    <property type="match status" value="1"/>
</dbReference>
<dbReference type="Proteomes" id="UP000199623">
    <property type="component" value="Unassembled WGS sequence"/>
</dbReference>
<feature type="active site" description="Charge relay system" evidence="5 6">
    <location>
        <position position="404"/>
    </location>
</feature>
<dbReference type="PROSITE" id="PS51892">
    <property type="entry name" value="SUBTILASE"/>
    <property type="match status" value="1"/>
</dbReference>
<dbReference type="InterPro" id="IPR015500">
    <property type="entry name" value="Peptidase_S8_subtilisin-rel"/>
</dbReference>
<evidence type="ECO:0000256" key="6">
    <source>
        <dbReference type="PROSITE-ProRule" id="PRU01240"/>
    </source>
</evidence>
<dbReference type="GO" id="GO:0006508">
    <property type="term" value="P:proteolysis"/>
    <property type="evidence" value="ECO:0007669"/>
    <property type="project" value="UniProtKB-KW"/>
</dbReference>
<dbReference type="GO" id="GO:0004252">
    <property type="term" value="F:serine-type endopeptidase activity"/>
    <property type="evidence" value="ECO:0007669"/>
    <property type="project" value="UniProtKB-UniRule"/>
</dbReference>
<dbReference type="InterPro" id="IPR023828">
    <property type="entry name" value="Peptidase_S8_Ser-AS"/>
</dbReference>
<feature type="signal peptide" evidence="8">
    <location>
        <begin position="1"/>
        <end position="21"/>
    </location>
</feature>
<dbReference type="EMBL" id="FNCC01000003">
    <property type="protein sequence ID" value="SDF78149.1"/>
    <property type="molecule type" value="Genomic_DNA"/>
</dbReference>
<dbReference type="Pfam" id="PF00082">
    <property type="entry name" value="Peptidase_S8"/>
    <property type="match status" value="1"/>
</dbReference>
<dbReference type="Gene3D" id="3.40.50.200">
    <property type="entry name" value="Peptidase S8/S53 domain"/>
    <property type="match status" value="1"/>
</dbReference>
<dbReference type="GO" id="GO:0005975">
    <property type="term" value="P:carbohydrate metabolic process"/>
    <property type="evidence" value="ECO:0007669"/>
    <property type="project" value="UniProtKB-ARBA"/>
</dbReference>
<organism evidence="10 11">
    <name type="scientific">Lentzea fradiae</name>
    <dbReference type="NCBI Taxonomy" id="200378"/>
    <lineage>
        <taxon>Bacteria</taxon>
        <taxon>Bacillati</taxon>
        <taxon>Actinomycetota</taxon>
        <taxon>Actinomycetes</taxon>
        <taxon>Pseudonocardiales</taxon>
        <taxon>Pseudonocardiaceae</taxon>
        <taxon>Lentzea</taxon>
    </lineage>
</organism>
<gene>
    <name evidence="10" type="ORF">SAMN05216553_103253</name>
</gene>
<dbReference type="InterPro" id="IPR023827">
    <property type="entry name" value="Peptidase_S8_Asp-AS"/>
</dbReference>
<keyword evidence="2 6" id="KW-0645">Protease</keyword>
<dbReference type="PANTHER" id="PTHR43806">
    <property type="entry name" value="PEPTIDASE S8"/>
    <property type="match status" value="1"/>
</dbReference>
<dbReference type="Gene3D" id="2.60.40.10">
    <property type="entry name" value="Immunoglobulins"/>
    <property type="match status" value="1"/>
</dbReference>
<name>A0A1G7NXQ6_9PSEU</name>
<evidence type="ECO:0000256" key="8">
    <source>
        <dbReference type="SAM" id="SignalP"/>
    </source>
</evidence>
<dbReference type="InterPro" id="IPR000209">
    <property type="entry name" value="Peptidase_S8/S53_dom"/>
</dbReference>
<reference evidence="11" key="1">
    <citation type="submission" date="2016-10" db="EMBL/GenBank/DDBJ databases">
        <authorList>
            <person name="Varghese N."/>
            <person name="Submissions S."/>
        </authorList>
    </citation>
    <scope>NUCLEOTIDE SEQUENCE [LARGE SCALE GENOMIC DNA]</scope>
    <source>
        <strain evidence="11">CGMCC 4.3506</strain>
    </source>
</reference>